<evidence type="ECO:0000259" key="1">
    <source>
        <dbReference type="PROSITE" id="PS51671"/>
    </source>
</evidence>
<keyword evidence="3" id="KW-1185">Reference proteome</keyword>
<dbReference type="Pfam" id="PF13740">
    <property type="entry name" value="ACT_6"/>
    <property type="match status" value="1"/>
</dbReference>
<gene>
    <name evidence="2" type="ORF">GCM10007100_17020</name>
</gene>
<accession>A0A918TK11</accession>
<dbReference type="PANTHER" id="PTHR34875">
    <property type="entry name" value="UPF0237 PROTEIN MJ1558"/>
    <property type="match status" value="1"/>
</dbReference>
<evidence type="ECO:0000313" key="3">
    <source>
        <dbReference type="Proteomes" id="UP000644507"/>
    </source>
</evidence>
<dbReference type="PROSITE" id="PS51671">
    <property type="entry name" value="ACT"/>
    <property type="match status" value="1"/>
</dbReference>
<reference evidence="2" key="1">
    <citation type="journal article" date="2014" name="Int. J. Syst. Evol. Microbiol.">
        <title>Complete genome sequence of Corynebacterium casei LMG S-19264T (=DSM 44701T), isolated from a smear-ripened cheese.</title>
        <authorList>
            <consortium name="US DOE Joint Genome Institute (JGI-PGF)"/>
            <person name="Walter F."/>
            <person name="Albersmeier A."/>
            <person name="Kalinowski J."/>
            <person name="Ruckert C."/>
        </authorList>
    </citation>
    <scope>NUCLEOTIDE SEQUENCE</scope>
    <source>
        <strain evidence="2">KCTC 12988</strain>
    </source>
</reference>
<dbReference type="SUPFAM" id="SSF55021">
    <property type="entry name" value="ACT-like"/>
    <property type="match status" value="2"/>
</dbReference>
<protein>
    <recommendedName>
        <fullName evidence="1">ACT domain-containing protein</fullName>
    </recommendedName>
</protein>
<dbReference type="InterPro" id="IPR045865">
    <property type="entry name" value="ACT-like_dom_sf"/>
</dbReference>
<comment type="caution">
    <text evidence="2">The sequence shown here is derived from an EMBL/GenBank/DDBJ whole genome shotgun (WGS) entry which is preliminary data.</text>
</comment>
<feature type="domain" description="ACT" evidence="1">
    <location>
        <begin position="112"/>
        <end position="189"/>
    </location>
</feature>
<evidence type="ECO:0000313" key="2">
    <source>
        <dbReference type="EMBL" id="GHC51408.1"/>
    </source>
</evidence>
<dbReference type="EMBL" id="BMXI01000006">
    <property type="protein sequence ID" value="GHC51408.1"/>
    <property type="molecule type" value="Genomic_DNA"/>
</dbReference>
<dbReference type="AlphaFoldDB" id="A0A918TK11"/>
<dbReference type="InterPro" id="IPR002912">
    <property type="entry name" value="ACT_dom"/>
</dbReference>
<organism evidence="2 3">
    <name type="scientific">Roseibacillus persicicus</name>
    <dbReference type="NCBI Taxonomy" id="454148"/>
    <lineage>
        <taxon>Bacteria</taxon>
        <taxon>Pseudomonadati</taxon>
        <taxon>Verrucomicrobiota</taxon>
        <taxon>Verrucomicrobiia</taxon>
        <taxon>Verrucomicrobiales</taxon>
        <taxon>Verrucomicrobiaceae</taxon>
        <taxon>Roseibacillus</taxon>
    </lineage>
</organism>
<name>A0A918TK11_9BACT</name>
<sequence>MKEKVSSSMDERKKVVHVYCMQETLVLTVLGPDRTGIVDSLASAVNEHGGSWQESQMARLAGQFAGLVRVTCPADAAAGLTTALENLSSANLRISVVQETSADDSEVRSSYHLDVLGNDRPGILSEVSRVLRSQNANIVEMETRLEPAPESGQAIFHTIASVTLIQNASPEDLAHALEELSPDLQVSLS</sequence>
<dbReference type="InterPro" id="IPR016867">
    <property type="entry name" value="GcvR"/>
</dbReference>
<dbReference type="Gene3D" id="3.30.70.260">
    <property type="match status" value="2"/>
</dbReference>
<proteinExistence type="predicted"/>
<reference evidence="2" key="2">
    <citation type="submission" date="2020-09" db="EMBL/GenBank/DDBJ databases">
        <authorList>
            <person name="Sun Q."/>
            <person name="Kim S."/>
        </authorList>
    </citation>
    <scope>NUCLEOTIDE SEQUENCE</scope>
    <source>
        <strain evidence="2">KCTC 12988</strain>
    </source>
</reference>
<dbReference type="PIRSF" id="PIRSF028103">
    <property type="entry name" value="GcvR"/>
    <property type="match status" value="1"/>
</dbReference>
<dbReference type="Proteomes" id="UP000644507">
    <property type="component" value="Unassembled WGS sequence"/>
</dbReference>
<dbReference type="GO" id="GO:0006355">
    <property type="term" value="P:regulation of DNA-templated transcription"/>
    <property type="evidence" value="ECO:0007669"/>
    <property type="project" value="InterPro"/>
</dbReference>
<dbReference type="RefSeq" id="WP_189569505.1">
    <property type="nucleotide sequence ID" value="NZ_BMXI01000006.1"/>
</dbReference>
<dbReference type="InterPro" id="IPR050990">
    <property type="entry name" value="UPF0237/GcvR_regulator"/>
</dbReference>
<dbReference type="PANTHER" id="PTHR34875:SF6">
    <property type="entry name" value="UPF0237 PROTEIN MJ1558"/>
    <property type="match status" value="1"/>
</dbReference>